<dbReference type="EMBL" id="MCGR01000037">
    <property type="protein sequence ID" value="ORY75660.1"/>
    <property type="molecule type" value="Genomic_DNA"/>
</dbReference>
<dbReference type="InterPro" id="IPR008257">
    <property type="entry name" value="Pept_M19"/>
</dbReference>
<dbReference type="AlphaFoldDB" id="A0A1Y2EVR6"/>
<dbReference type="OrthoDB" id="445695at2759"/>
<keyword evidence="4" id="KW-1185">Reference proteome</keyword>
<dbReference type="InterPro" id="IPR032466">
    <property type="entry name" value="Metal_Hydrolase"/>
</dbReference>
<comment type="cofactor">
    <cofactor evidence="1">
        <name>Zn(2+)</name>
        <dbReference type="ChEBI" id="CHEBI:29105"/>
    </cofactor>
</comment>
<proteinExistence type="inferred from homology"/>
<feature type="signal peptide" evidence="2">
    <location>
        <begin position="1"/>
        <end position="38"/>
    </location>
</feature>
<keyword evidence="1" id="KW-0378">Hydrolase</keyword>
<dbReference type="Pfam" id="PF01244">
    <property type="entry name" value="Peptidase_M19"/>
    <property type="match status" value="2"/>
</dbReference>
<protein>
    <recommendedName>
        <fullName evidence="1">Dipeptidase</fullName>
        <ecNumber evidence="1">3.4.13.19</ecNumber>
    </recommendedName>
</protein>
<keyword evidence="1" id="KW-0479">Metal-binding</keyword>
<dbReference type="PROSITE" id="PS51365">
    <property type="entry name" value="RENAL_DIPEPTIDASE_2"/>
    <property type="match status" value="1"/>
</dbReference>
<organism evidence="3 4">
    <name type="scientific">Leucosporidium creatinivorum</name>
    <dbReference type="NCBI Taxonomy" id="106004"/>
    <lineage>
        <taxon>Eukaryota</taxon>
        <taxon>Fungi</taxon>
        <taxon>Dikarya</taxon>
        <taxon>Basidiomycota</taxon>
        <taxon>Pucciniomycotina</taxon>
        <taxon>Microbotryomycetes</taxon>
        <taxon>Leucosporidiales</taxon>
        <taxon>Leucosporidium</taxon>
    </lineage>
</organism>
<reference evidence="3 4" key="1">
    <citation type="submission" date="2016-07" db="EMBL/GenBank/DDBJ databases">
        <title>Pervasive Adenine N6-methylation of Active Genes in Fungi.</title>
        <authorList>
            <consortium name="DOE Joint Genome Institute"/>
            <person name="Mondo S.J."/>
            <person name="Dannebaum R.O."/>
            <person name="Kuo R.C."/>
            <person name="Labutti K."/>
            <person name="Haridas S."/>
            <person name="Kuo A."/>
            <person name="Salamov A."/>
            <person name="Ahrendt S.R."/>
            <person name="Lipzen A."/>
            <person name="Sullivan W."/>
            <person name="Andreopoulos W.B."/>
            <person name="Clum A."/>
            <person name="Lindquist E."/>
            <person name="Daum C."/>
            <person name="Ramamoorthy G.K."/>
            <person name="Gryganskyi A."/>
            <person name="Culley D."/>
            <person name="Magnuson J.K."/>
            <person name="James T.Y."/>
            <person name="O'Malley M.A."/>
            <person name="Stajich J.E."/>
            <person name="Spatafora J.W."/>
            <person name="Visel A."/>
            <person name="Grigoriev I.V."/>
        </authorList>
    </citation>
    <scope>NUCLEOTIDE SEQUENCE [LARGE SCALE GENOMIC DNA]</scope>
    <source>
        <strain evidence="3 4">62-1032</strain>
    </source>
</reference>
<keyword evidence="1" id="KW-0482">Metalloprotease</keyword>
<dbReference type="PANTHER" id="PTHR10443">
    <property type="entry name" value="MICROSOMAL DIPEPTIDASE"/>
    <property type="match status" value="1"/>
</dbReference>
<dbReference type="InParanoid" id="A0A1Y2EVR6"/>
<keyword evidence="1" id="KW-0862">Zinc</keyword>
<dbReference type="GO" id="GO:0070573">
    <property type="term" value="F:metallodipeptidase activity"/>
    <property type="evidence" value="ECO:0007669"/>
    <property type="project" value="InterPro"/>
</dbReference>
<comment type="caution">
    <text evidence="3">The sequence shown here is derived from an EMBL/GenBank/DDBJ whole genome shotgun (WGS) entry which is preliminary data.</text>
</comment>
<gene>
    <name evidence="3" type="ORF">BCR35DRAFT_280743</name>
</gene>
<evidence type="ECO:0000313" key="3">
    <source>
        <dbReference type="EMBL" id="ORY75660.1"/>
    </source>
</evidence>
<dbReference type="STRING" id="106004.A0A1Y2EVR6"/>
<evidence type="ECO:0000256" key="2">
    <source>
        <dbReference type="SAM" id="SignalP"/>
    </source>
</evidence>
<dbReference type="PANTHER" id="PTHR10443:SF12">
    <property type="entry name" value="DIPEPTIDASE"/>
    <property type="match status" value="1"/>
</dbReference>
<comment type="similarity">
    <text evidence="1">Belongs to the metallo-dependent hydrolases superfamily. Peptidase M19 family.</text>
</comment>
<sequence>MGLPTAYRPVYSTPAPRTSKQRLSKLAAACVLLLLALANSPAAPGALEDAAWWLKSKRPLPSEPRERALALLETSPVIDGHIDLPILARAFFRNQVDEIDLDGAVRGHVDIPRLREGRVGGFFWSTYIMCPEDAGYPLDNDGNFTTPTHRVRDTIEQIDVARQLIDKHSDTFELTLTAKDWKRAIKKGKIGGMLGVEGGHQLGSSLSSLRAYYALGARYVTLTHTCHNALADSCGMQGTPITPRWGGLSPFGRVAVKEMNRLGMIVDLSHTAPSTASDALSLSLAPPIFSHSNARGVHAAVRNVPDSILRRIGRIGNEGREKVDLSKDGERGLGWGNDTNEAEKDIPSGDSLIMLNFSPDFISEWGEEGTRANISSLADHADYIGKLAGRQHVGIGSDYDGIGKTPVGLEDASKYPDLLAELIRRGWSDEEVRGVAGSNLFRVLQKVEKVARSQREVKPFTDIFEGRDDMKRRDHF</sequence>
<evidence type="ECO:0000313" key="4">
    <source>
        <dbReference type="Proteomes" id="UP000193467"/>
    </source>
</evidence>
<accession>A0A1Y2EVR6</accession>
<keyword evidence="2" id="KW-0732">Signal</keyword>
<dbReference type="GO" id="GO:0046872">
    <property type="term" value="F:metal ion binding"/>
    <property type="evidence" value="ECO:0007669"/>
    <property type="project" value="UniProtKB-UniRule"/>
</dbReference>
<dbReference type="EC" id="3.4.13.19" evidence="1"/>
<dbReference type="Gene3D" id="3.20.20.140">
    <property type="entry name" value="Metal-dependent hydrolases"/>
    <property type="match status" value="2"/>
</dbReference>
<dbReference type="CDD" id="cd01301">
    <property type="entry name" value="rDP_like"/>
    <property type="match status" value="1"/>
</dbReference>
<name>A0A1Y2EVR6_9BASI</name>
<evidence type="ECO:0000256" key="1">
    <source>
        <dbReference type="RuleBase" id="RU341113"/>
    </source>
</evidence>
<keyword evidence="1" id="KW-0645">Protease</keyword>
<dbReference type="GO" id="GO:0006508">
    <property type="term" value="P:proteolysis"/>
    <property type="evidence" value="ECO:0007669"/>
    <property type="project" value="UniProtKB-KW"/>
</dbReference>
<comment type="catalytic activity">
    <reaction evidence="1">
        <text>an L-aminoacyl-L-amino acid + H2O = 2 an L-alpha-amino acid</text>
        <dbReference type="Rhea" id="RHEA:48940"/>
        <dbReference type="ChEBI" id="CHEBI:15377"/>
        <dbReference type="ChEBI" id="CHEBI:59869"/>
        <dbReference type="ChEBI" id="CHEBI:77460"/>
        <dbReference type="EC" id="3.4.13.19"/>
    </reaction>
</comment>
<dbReference type="Proteomes" id="UP000193467">
    <property type="component" value="Unassembled WGS sequence"/>
</dbReference>
<feature type="chain" id="PRO_5013299554" description="Dipeptidase" evidence="2">
    <location>
        <begin position="39"/>
        <end position="476"/>
    </location>
</feature>
<dbReference type="SUPFAM" id="SSF51556">
    <property type="entry name" value="Metallo-dependent hydrolases"/>
    <property type="match status" value="1"/>
</dbReference>
<keyword evidence="1" id="KW-0224">Dipeptidase</keyword>